<dbReference type="GO" id="GO:0006633">
    <property type="term" value="P:fatty acid biosynthetic process"/>
    <property type="evidence" value="ECO:0007669"/>
    <property type="project" value="UniProtKB-UniRule"/>
</dbReference>
<feature type="active site" evidence="14">
    <location>
        <position position="247"/>
    </location>
</feature>
<dbReference type="InterPro" id="IPR013747">
    <property type="entry name" value="ACP_syn_III_C"/>
</dbReference>
<evidence type="ECO:0000256" key="7">
    <source>
        <dbReference type="ARBA" id="ARBA00023160"/>
    </source>
</evidence>
<evidence type="ECO:0000256" key="4">
    <source>
        <dbReference type="ARBA" id="ARBA00022679"/>
    </source>
</evidence>
<feature type="active site" evidence="14">
    <location>
        <position position="111"/>
    </location>
</feature>
<comment type="caution">
    <text evidence="17">The sequence shown here is derived from an EMBL/GenBank/DDBJ whole genome shotgun (WGS) entry which is preliminary data.</text>
</comment>
<keyword evidence="4 14" id="KW-0808">Transferase</keyword>
<protein>
    <recommendedName>
        <fullName evidence="14">Beta-ketoacyl-[acyl-carrier-protein] synthase III</fullName>
        <shortName evidence="14">Beta-ketoacyl-ACP synthase III</shortName>
        <shortName evidence="14">KAS III</shortName>
        <ecNumber evidence="14">2.3.1.180</ecNumber>
    </recommendedName>
    <alternativeName>
        <fullName evidence="14">3-oxoacyl-[acyl-carrier-protein] synthase 3</fullName>
    </alternativeName>
    <alternativeName>
        <fullName evidence="14">3-oxoacyl-[acyl-carrier-protein] synthase III</fullName>
    </alternativeName>
</protein>
<evidence type="ECO:0000313" key="17">
    <source>
        <dbReference type="EMBL" id="MCC2243361.1"/>
    </source>
</evidence>
<reference evidence="17" key="1">
    <citation type="submission" date="2021-10" db="EMBL/GenBank/DDBJ databases">
        <title>Anaerobic single-cell dispensing facilitates the cultivation of human gut bacteria.</title>
        <authorList>
            <person name="Afrizal A."/>
        </authorList>
    </citation>
    <scope>NUCLEOTIDE SEQUENCE</scope>
    <source>
        <strain evidence="17">CLA-AA-H204</strain>
    </source>
</reference>
<dbReference type="Pfam" id="PF08541">
    <property type="entry name" value="ACP_syn_III_C"/>
    <property type="match status" value="1"/>
</dbReference>
<keyword evidence="8 14" id="KW-0511">Multifunctional enzyme</keyword>
<dbReference type="PANTHER" id="PTHR43091:SF1">
    <property type="entry name" value="BETA-KETOACYL-[ACYL-CARRIER-PROTEIN] SYNTHASE III, CHLOROPLASTIC"/>
    <property type="match status" value="1"/>
</dbReference>
<keyword evidence="7 14" id="KW-0275">Fatty acid biosynthesis</keyword>
<dbReference type="CDD" id="cd00830">
    <property type="entry name" value="KAS_III"/>
    <property type="match status" value="1"/>
</dbReference>
<dbReference type="RefSeq" id="WP_227710793.1">
    <property type="nucleotide sequence ID" value="NZ_JAJEQW010000020.1"/>
</dbReference>
<dbReference type="InterPro" id="IPR013751">
    <property type="entry name" value="ACP_syn_III_N"/>
</dbReference>
<keyword evidence="5 14" id="KW-0276">Fatty acid metabolism</keyword>
<keyword evidence="9 14" id="KW-0012">Acyltransferase</keyword>
<comment type="catalytic activity">
    <reaction evidence="11">
        <text>(2S)-2-methylbutanoyl-CoA + malonyl-[ACP] + H(+) = (4S)-4-methyl-3-oxohexanoyl-[ACP] + CO2 + CoA</text>
        <dbReference type="Rhea" id="RHEA:42276"/>
        <dbReference type="Rhea" id="RHEA-COMP:9623"/>
        <dbReference type="Rhea" id="RHEA-COMP:17148"/>
        <dbReference type="ChEBI" id="CHEBI:15378"/>
        <dbReference type="ChEBI" id="CHEBI:16526"/>
        <dbReference type="ChEBI" id="CHEBI:57287"/>
        <dbReference type="ChEBI" id="CHEBI:78449"/>
        <dbReference type="ChEBI" id="CHEBI:88166"/>
        <dbReference type="ChEBI" id="CHEBI:167462"/>
        <dbReference type="EC" id="2.3.1.300"/>
    </reaction>
    <physiologicalReaction direction="left-to-right" evidence="11">
        <dbReference type="Rhea" id="RHEA:42277"/>
    </physiologicalReaction>
</comment>
<keyword evidence="6 14" id="KW-0443">Lipid metabolism</keyword>
<evidence type="ECO:0000256" key="8">
    <source>
        <dbReference type="ARBA" id="ARBA00023268"/>
    </source>
</evidence>
<evidence type="ECO:0000256" key="11">
    <source>
        <dbReference type="ARBA" id="ARBA00052407"/>
    </source>
</evidence>
<evidence type="ECO:0000256" key="13">
    <source>
        <dbReference type="ARBA" id="ARBA00052985"/>
    </source>
</evidence>
<comment type="catalytic activity">
    <reaction evidence="13">
        <text>3-methylbutanoyl-CoA + malonyl-[ACP] + H(+) = 5-methyl-3-oxohexanoyl-[ACP] + CO2 + CoA</text>
        <dbReference type="Rhea" id="RHEA:42272"/>
        <dbReference type="Rhea" id="RHEA-COMP:9623"/>
        <dbReference type="Rhea" id="RHEA-COMP:9941"/>
        <dbReference type="ChEBI" id="CHEBI:15378"/>
        <dbReference type="ChEBI" id="CHEBI:16526"/>
        <dbReference type="ChEBI" id="CHEBI:57287"/>
        <dbReference type="ChEBI" id="CHEBI:57345"/>
        <dbReference type="ChEBI" id="CHEBI:78449"/>
        <dbReference type="ChEBI" id="CHEBI:78822"/>
        <dbReference type="EC" id="2.3.1.300"/>
    </reaction>
    <physiologicalReaction direction="left-to-right" evidence="13">
        <dbReference type="Rhea" id="RHEA:42273"/>
    </physiologicalReaction>
</comment>
<dbReference type="InterPro" id="IPR016039">
    <property type="entry name" value="Thiolase-like"/>
</dbReference>
<comment type="catalytic activity">
    <reaction evidence="12">
        <text>2-methylpropanoyl-CoA + malonyl-[ACP] + H(+) = 4-methyl-3-oxopentanoyl-[ACP] + CO2 + CoA</text>
        <dbReference type="Rhea" id="RHEA:42268"/>
        <dbReference type="Rhea" id="RHEA-COMP:9623"/>
        <dbReference type="Rhea" id="RHEA-COMP:9940"/>
        <dbReference type="ChEBI" id="CHEBI:15378"/>
        <dbReference type="ChEBI" id="CHEBI:16526"/>
        <dbReference type="ChEBI" id="CHEBI:57287"/>
        <dbReference type="ChEBI" id="CHEBI:57338"/>
        <dbReference type="ChEBI" id="CHEBI:78449"/>
        <dbReference type="ChEBI" id="CHEBI:78820"/>
        <dbReference type="EC" id="2.3.1.300"/>
    </reaction>
    <physiologicalReaction direction="left-to-right" evidence="12">
        <dbReference type="Rhea" id="RHEA:42269"/>
    </physiologicalReaction>
</comment>
<keyword evidence="3 14" id="KW-0444">Lipid biosynthesis</keyword>
<evidence type="ECO:0000256" key="9">
    <source>
        <dbReference type="ARBA" id="ARBA00023315"/>
    </source>
</evidence>
<gene>
    <name evidence="14" type="primary">fabH</name>
    <name evidence="17" type="ORF">LKD47_13855</name>
</gene>
<dbReference type="Proteomes" id="UP001198893">
    <property type="component" value="Unassembled WGS sequence"/>
</dbReference>
<comment type="domain">
    <text evidence="14">The last Arg residue of the ACP-binding site is essential for the weak association between ACP/AcpP and FabH.</text>
</comment>
<comment type="function">
    <text evidence="14">Catalyzes the condensation reaction of fatty acid synthesis by the addition to an acyl acceptor of two carbons from malonyl-ACP. Catalyzes the first condensation reaction which initiates fatty acid synthesis and may therefore play a role in governing the total rate of fatty acid production. Possesses both acetoacetyl-ACP synthase and acetyl transacylase activities. Its substrate specificity determines the biosynthesis of branched-chain and/or straight-chain of fatty acids.</text>
</comment>
<feature type="domain" description="Beta-ketoacyl-[acyl-carrier-protein] synthase III N-terminal" evidence="16">
    <location>
        <begin position="105"/>
        <end position="181"/>
    </location>
</feature>
<proteinExistence type="inferred from homology"/>
<comment type="subcellular location">
    <subcellularLocation>
        <location evidence="14">Cytoplasm</location>
    </subcellularLocation>
</comment>
<comment type="catalytic activity">
    <reaction evidence="10">
        <text>malonyl-[ACP] + acetyl-CoA + H(+) = 3-oxobutanoyl-[ACP] + CO2 + CoA</text>
        <dbReference type="Rhea" id="RHEA:12080"/>
        <dbReference type="Rhea" id="RHEA-COMP:9623"/>
        <dbReference type="Rhea" id="RHEA-COMP:9625"/>
        <dbReference type="ChEBI" id="CHEBI:15378"/>
        <dbReference type="ChEBI" id="CHEBI:16526"/>
        <dbReference type="ChEBI" id="CHEBI:57287"/>
        <dbReference type="ChEBI" id="CHEBI:57288"/>
        <dbReference type="ChEBI" id="CHEBI:78449"/>
        <dbReference type="ChEBI" id="CHEBI:78450"/>
        <dbReference type="EC" id="2.3.1.180"/>
    </reaction>
    <physiologicalReaction direction="left-to-right" evidence="10">
        <dbReference type="Rhea" id="RHEA:12081"/>
    </physiologicalReaction>
</comment>
<dbReference type="Pfam" id="PF08545">
    <property type="entry name" value="ACP_syn_III"/>
    <property type="match status" value="1"/>
</dbReference>
<evidence type="ECO:0000256" key="12">
    <source>
        <dbReference type="ARBA" id="ARBA00052467"/>
    </source>
</evidence>
<evidence type="ECO:0000256" key="10">
    <source>
        <dbReference type="ARBA" id="ARBA00051096"/>
    </source>
</evidence>
<evidence type="ECO:0000259" key="16">
    <source>
        <dbReference type="Pfam" id="PF08545"/>
    </source>
</evidence>
<keyword evidence="14" id="KW-0963">Cytoplasm</keyword>
<dbReference type="EMBL" id="JAJEQW010000020">
    <property type="protein sequence ID" value="MCC2243361.1"/>
    <property type="molecule type" value="Genomic_DNA"/>
</dbReference>
<evidence type="ECO:0000256" key="6">
    <source>
        <dbReference type="ARBA" id="ARBA00023098"/>
    </source>
</evidence>
<dbReference type="NCBIfam" id="NF006829">
    <property type="entry name" value="PRK09352.1"/>
    <property type="match status" value="1"/>
</dbReference>
<dbReference type="HAMAP" id="MF_01815">
    <property type="entry name" value="FabH"/>
    <property type="match status" value="1"/>
</dbReference>
<evidence type="ECO:0000256" key="14">
    <source>
        <dbReference type="HAMAP-Rule" id="MF_01815"/>
    </source>
</evidence>
<dbReference type="NCBIfam" id="TIGR00747">
    <property type="entry name" value="fabH"/>
    <property type="match status" value="1"/>
</dbReference>
<evidence type="ECO:0000256" key="3">
    <source>
        <dbReference type="ARBA" id="ARBA00022516"/>
    </source>
</evidence>
<accession>A0AAW4WJA6</accession>
<comment type="similarity">
    <text evidence="2 14">Belongs to the thiolase-like superfamily. FabH family.</text>
</comment>
<organism evidence="17 18">
    <name type="scientific">Roseburia amylophila</name>
    <dbReference type="NCBI Taxonomy" id="2981794"/>
    <lineage>
        <taxon>Bacteria</taxon>
        <taxon>Bacillati</taxon>
        <taxon>Bacillota</taxon>
        <taxon>Clostridia</taxon>
        <taxon>Lachnospirales</taxon>
        <taxon>Lachnospiraceae</taxon>
        <taxon>Roseburia</taxon>
    </lineage>
</organism>
<feature type="region of interest" description="ACP-binding" evidence="14">
    <location>
        <begin position="248"/>
        <end position="252"/>
    </location>
</feature>
<sequence length="320" mass="34406">MNIRICGTGSALPERKITNDDLSQIMDTSDEWISSRTGIKTRHLATEETTTSLATEAAKKALADADMKPEEVELIIAATVTPDHLVPTLSCEVQREIGAVNAVAFDLGAACSGFLFALSTAQAYIASGRFKNTLLIGAEVLSKIMDWNDRSTCVLFGDGAGAAVVRADEENICHVVQGSDGAKGLVLACENRPVNNPYHKMESPLGYVSMNGQEVYKFAVRTVPATITKVLEEADLEAEEISLFVLHQANLRIIEAVAKRLKQPMEKFPVNLTECGNISAASVPILLDNINRHGMIHRGDKVVLAGFGGGLTWGAAVLVW</sequence>
<dbReference type="Gene3D" id="3.40.47.10">
    <property type="match status" value="1"/>
</dbReference>
<evidence type="ECO:0000256" key="2">
    <source>
        <dbReference type="ARBA" id="ARBA00008642"/>
    </source>
</evidence>
<dbReference type="PANTHER" id="PTHR43091">
    <property type="entry name" value="3-OXOACYL-[ACYL-CARRIER-PROTEIN] SYNTHASE"/>
    <property type="match status" value="1"/>
</dbReference>
<dbReference type="FunFam" id="3.40.47.10:FF:000004">
    <property type="entry name" value="3-oxoacyl-[acyl-carrier-protein] synthase 3"/>
    <property type="match status" value="1"/>
</dbReference>
<comment type="pathway">
    <text evidence="1 14">Lipid metabolism; fatty acid biosynthesis.</text>
</comment>
<dbReference type="EC" id="2.3.1.180" evidence="14"/>
<evidence type="ECO:0000313" key="18">
    <source>
        <dbReference type="Proteomes" id="UP001198893"/>
    </source>
</evidence>
<feature type="active site" evidence="14">
    <location>
        <position position="277"/>
    </location>
</feature>
<evidence type="ECO:0000256" key="1">
    <source>
        <dbReference type="ARBA" id="ARBA00005194"/>
    </source>
</evidence>
<dbReference type="GO" id="GO:0005737">
    <property type="term" value="C:cytoplasm"/>
    <property type="evidence" value="ECO:0007669"/>
    <property type="project" value="UniProtKB-SubCell"/>
</dbReference>
<dbReference type="SUPFAM" id="SSF53901">
    <property type="entry name" value="Thiolase-like"/>
    <property type="match status" value="1"/>
</dbReference>
<dbReference type="GO" id="GO:0004315">
    <property type="term" value="F:3-oxoacyl-[acyl-carrier-protein] synthase activity"/>
    <property type="evidence" value="ECO:0007669"/>
    <property type="project" value="InterPro"/>
</dbReference>
<dbReference type="AlphaFoldDB" id="A0AAW4WJA6"/>
<feature type="domain" description="Beta-ketoacyl-[acyl-carrier-protein] synthase III C-terminal" evidence="15">
    <location>
        <begin position="231"/>
        <end position="320"/>
    </location>
</feature>
<name>A0AAW4WJA6_9FIRM</name>
<evidence type="ECO:0000256" key="5">
    <source>
        <dbReference type="ARBA" id="ARBA00022832"/>
    </source>
</evidence>
<dbReference type="InterPro" id="IPR004655">
    <property type="entry name" value="FabH"/>
</dbReference>
<comment type="subunit">
    <text evidence="14">Homodimer.</text>
</comment>
<dbReference type="GO" id="GO:0033818">
    <property type="term" value="F:beta-ketoacyl-acyl-carrier-protein synthase III activity"/>
    <property type="evidence" value="ECO:0007669"/>
    <property type="project" value="UniProtKB-UniRule"/>
</dbReference>
<evidence type="ECO:0000259" key="15">
    <source>
        <dbReference type="Pfam" id="PF08541"/>
    </source>
</evidence>